<evidence type="ECO:0000256" key="5">
    <source>
        <dbReference type="SAM" id="Phobius"/>
    </source>
</evidence>
<keyword evidence="3 5" id="KW-1133">Transmembrane helix</keyword>
<evidence type="ECO:0000256" key="2">
    <source>
        <dbReference type="ARBA" id="ARBA00022692"/>
    </source>
</evidence>
<feature type="transmembrane region" description="Helical" evidence="5">
    <location>
        <begin position="92"/>
        <end position="112"/>
    </location>
</feature>
<reference evidence="7 8" key="1">
    <citation type="submission" date="2024-10" db="EMBL/GenBank/DDBJ databases">
        <title>The Natural Products Discovery Center: Release of the First 8490 Sequenced Strains for Exploring Actinobacteria Biosynthetic Diversity.</title>
        <authorList>
            <person name="Kalkreuter E."/>
            <person name="Kautsar S.A."/>
            <person name="Yang D."/>
            <person name="Bader C.D."/>
            <person name="Teijaro C.N."/>
            <person name="Fluegel L."/>
            <person name="Davis C.M."/>
            <person name="Simpson J.R."/>
            <person name="Lauterbach L."/>
            <person name="Steele A.D."/>
            <person name="Gui C."/>
            <person name="Meng S."/>
            <person name="Li G."/>
            <person name="Viehrig K."/>
            <person name="Ye F."/>
            <person name="Su P."/>
            <person name="Kiefer A.F."/>
            <person name="Nichols A."/>
            <person name="Cepeda A.J."/>
            <person name="Yan W."/>
            <person name="Fan B."/>
            <person name="Jiang Y."/>
            <person name="Adhikari A."/>
            <person name="Zheng C.-J."/>
            <person name="Schuster L."/>
            <person name="Cowan T.M."/>
            <person name="Smanski M.J."/>
            <person name="Chevrette M.G."/>
            <person name="De Carvalho L.P.S."/>
            <person name="Shen B."/>
        </authorList>
    </citation>
    <scope>NUCLEOTIDE SEQUENCE [LARGE SCALE GENOMIC DNA]</scope>
    <source>
        <strain evidence="7 8">NPDC002593</strain>
    </source>
</reference>
<accession>A0ABW6S3X0</accession>
<name>A0ABW6S3X0_9NOCA</name>
<dbReference type="Proteomes" id="UP001601992">
    <property type="component" value="Unassembled WGS sequence"/>
</dbReference>
<protein>
    <submittedName>
        <fullName evidence="7">Ferric reductase-like transmembrane domain-containing protein</fullName>
    </submittedName>
</protein>
<organism evidence="7 8">
    <name type="scientific">Nocardia jiangxiensis</name>
    <dbReference type="NCBI Taxonomy" id="282685"/>
    <lineage>
        <taxon>Bacteria</taxon>
        <taxon>Bacillati</taxon>
        <taxon>Actinomycetota</taxon>
        <taxon>Actinomycetes</taxon>
        <taxon>Mycobacteriales</taxon>
        <taxon>Nocardiaceae</taxon>
        <taxon>Nocardia</taxon>
    </lineage>
</organism>
<feature type="transmembrane region" description="Helical" evidence="5">
    <location>
        <begin position="124"/>
        <end position="143"/>
    </location>
</feature>
<evidence type="ECO:0000313" key="7">
    <source>
        <dbReference type="EMBL" id="MFF3570987.1"/>
    </source>
</evidence>
<evidence type="ECO:0000313" key="8">
    <source>
        <dbReference type="Proteomes" id="UP001601992"/>
    </source>
</evidence>
<feature type="domain" description="Ferric oxidoreductase" evidence="6">
    <location>
        <begin position="13"/>
        <end position="135"/>
    </location>
</feature>
<proteinExistence type="predicted"/>
<dbReference type="EMBL" id="JBIAQY010000009">
    <property type="protein sequence ID" value="MFF3570987.1"/>
    <property type="molecule type" value="Genomic_DNA"/>
</dbReference>
<feature type="transmembrane region" description="Helical" evidence="5">
    <location>
        <begin position="149"/>
        <end position="170"/>
    </location>
</feature>
<gene>
    <name evidence="7" type="ORF">ACFYXQ_24720</name>
</gene>
<evidence type="ECO:0000256" key="4">
    <source>
        <dbReference type="ARBA" id="ARBA00023136"/>
    </source>
</evidence>
<evidence type="ECO:0000256" key="3">
    <source>
        <dbReference type="ARBA" id="ARBA00022989"/>
    </source>
</evidence>
<keyword evidence="2 5" id="KW-0812">Transmembrane</keyword>
<keyword evidence="8" id="KW-1185">Reference proteome</keyword>
<dbReference type="RefSeq" id="WP_040830495.1">
    <property type="nucleotide sequence ID" value="NZ_JBIAQY010000009.1"/>
</dbReference>
<comment type="caution">
    <text evidence="7">The sequence shown here is derived from an EMBL/GenBank/DDBJ whole genome shotgun (WGS) entry which is preliminary data.</text>
</comment>
<dbReference type="InterPro" id="IPR013130">
    <property type="entry name" value="Fe3_Rdtase_TM_dom"/>
</dbReference>
<keyword evidence="4 5" id="KW-0472">Membrane</keyword>
<evidence type="ECO:0000259" key="6">
    <source>
        <dbReference type="Pfam" id="PF01794"/>
    </source>
</evidence>
<comment type="subcellular location">
    <subcellularLocation>
        <location evidence="1">Membrane</location>
        <topology evidence="1">Multi-pass membrane protein</topology>
    </subcellularLocation>
</comment>
<sequence length="188" mass="20488">MTSPWLWYLSRAAGVVSLILLTLVVLLGLLTTAHPRPHSAAMAVAMGVHRTLALGMTVFLAVHVLTALVDTYVHLGWWSAVVPFASGYRREWVALGAMAFDILLTLNLTSLLRHRLPVRVWRAVHYLSYAIAPLAVVHALTTGAPDNPVLLGVAATCAAAMVAVAAWRWLGRNPDTRRRAQIAAQEWS</sequence>
<feature type="transmembrane region" description="Helical" evidence="5">
    <location>
        <begin position="51"/>
        <end position="72"/>
    </location>
</feature>
<feature type="transmembrane region" description="Helical" evidence="5">
    <location>
        <begin position="6"/>
        <end position="30"/>
    </location>
</feature>
<evidence type="ECO:0000256" key="1">
    <source>
        <dbReference type="ARBA" id="ARBA00004141"/>
    </source>
</evidence>
<dbReference type="Pfam" id="PF01794">
    <property type="entry name" value="Ferric_reduct"/>
    <property type="match status" value="1"/>
</dbReference>